<sequence length="324" mass="36370">MSQREVARVSLADMTRMMAGGNESEVFNQPKCAICNIIETDERKLLTCARCKKTRYCSKDCQAENWESHKSTCTAQNYILKVSLCPTEITNPSVTRTLSCPSTATFEQLHRALQIAFGWASTHTYDFKIIDPNAQPEPLPDFTTIIKRSMAPWNDGPVPDAGSRQNLLRIIEKDPFGPGGFASGRGIDSMHNQSRVHSQTPEVDSKKIKLGKVLQNKEYEGAGIEYEYDFGDCWQHTVEVMGRAEASKKFSCLGGEGHGVAEDVGSDSGWLKLREAYRTMNPTTEQKERRTWFESGASNSDPRGLGNGREWDWDMIDVSARLRR</sequence>
<keyword evidence="8" id="KW-1185">Reference proteome</keyword>
<evidence type="ECO:0000313" key="8">
    <source>
        <dbReference type="Proteomes" id="UP000481288"/>
    </source>
</evidence>
<dbReference type="AlphaFoldDB" id="A0A7D8URM4"/>
<evidence type="ECO:0000256" key="4">
    <source>
        <dbReference type="PROSITE-ProRule" id="PRU00134"/>
    </source>
</evidence>
<gene>
    <name evidence="7" type="ORF">LCER1_G003442</name>
</gene>
<dbReference type="Gene3D" id="3.10.290.30">
    <property type="entry name" value="MM3350-like"/>
    <property type="match status" value="1"/>
</dbReference>
<name>A0A7D8URM4_9HELO</name>
<dbReference type="GO" id="GO:0008270">
    <property type="term" value="F:zinc ion binding"/>
    <property type="evidence" value="ECO:0007669"/>
    <property type="project" value="UniProtKB-KW"/>
</dbReference>
<dbReference type="Pfam" id="PF01753">
    <property type="entry name" value="zf-MYND"/>
    <property type="match status" value="1"/>
</dbReference>
<accession>A0A7D8URM4</accession>
<organism evidence="7 8">
    <name type="scientific">Lachnellula cervina</name>
    <dbReference type="NCBI Taxonomy" id="1316786"/>
    <lineage>
        <taxon>Eukaryota</taxon>
        <taxon>Fungi</taxon>
        <taxon>Dikarya</taxon>
        <taxon>Ascomycota</taxon>
        <taxon>Pezizomycotina</taxon>
        <taxon>Leotiomycetes</taxon>
        <taxon>Helotiales</taxon>
        <taxon>Lachnaceae</taxon>
        <taxon>Lachnellula</taxon>
    </lineage>
</organism>
<protein>
    <recommendedName>
        <fullName evidence="6">MYND-type domain-containing protein</fullName>
    </recommendedName>
</protein>
<keyword evidence="3" id="KW-0862">Zinc</keyword>
<dbReference type="Proteomes" id="UP000481288">
    <property type="component" value="Unassembled WGS sequence"/>
</dbReference>
<feature type="region of interest" description="Disordered" evidence="5">
    <location>
        <begin position="283"/>
        <end position="305"/>
    </location>
</feature>
<dbReference type="PANTHER" id="PTHR41878">
    <property type="entry name" value="LEXA REPRESSOR-RELATED"/>
    <property type="match status" value="1"/>
</dbReference>
<comment type="caution">
    <text evidence="7">The sequence shown here is derived from an EMBL/GenBank/DDBJ whole genome shotgun (WGS) entry which is preliminary data.</text>
</comment>
<evidence type="ECO:0000259" key="6">
    <source>
        <dbReference type="PROSITE" id="PS50865"/>
    </source>
</evidence>
<dbReference type="OrthoDB" id="245563at2759"/>
<dbReference type="EMBL" id="QGMG01000197">
    <property type="protein sequence ID" value="TVY55954.1"/>
    <property type="molecule type" value="Genomic_DNA"/>
</dbReference>
<evidence type="ECO:0000256" key="2">
    <source>
        <dbReference type="ARBA" id="ARBA00022771"/>
    </source>
</evidence>
<dbReference type="InterPro" id="IPR012912">
    <property type="entry name" value="Plasmid_pRiA4b_Orf3-like"/>
</dbReference>
<evidence type="ECO:0000313" key="7">
    <source>
        <dbReference type="EMBL" id="TVY55954.1"/>
    </source>
</evidence>
<dbReference type="PROSITE" id="PS01360">
    <property type="entry name" value="ZF_MYND_1"/>
    <property type="match status" value="1"/>
</dbReference>
<dbReference type="InterPro" id="IPR024047">
    <property type="entry name" value="MM3350-like_sf"/>
</dbReference>
<feature type="domain" description="MYND-type" evidence="6">
    <location>
        <begin position="32"/>
        <end position="73"/>
    </location>
</feature>
<evidence type="ECO:0000256" key="3">
    <source>
        <dbReference type="ARBA" id="ARBA00022833"/>
    </source>
</evidence>
<keyword evidence="2 4" id="KW-0863">Zinc-finger</keyword>
<evidence type="ECO:0000256" key="1">
    <source>
        <dbReference type="ARBA" id="ARBA00022723"/>
    </source>
</evidence>
<dbReference type="SUPFAM" id="SSF144232">
    <property type="entry name" value="HIT/MYND zinc finger-like"/>
    <property type="match status" value="1"/>
</dbReference>
<dbReference type="Pfam" id="PF07929">
    <property type="entry name" value="PRiA4_ORF3"/>
    <property type="match status" value="1"/>
</dbReference>
<evidence type="ECO:0000256" key="5">
    <source>
        <dbReference type="SAM" id="MobiDB-lite"/>
    </source>
</evidence>
<proteinExistence type="predicted"/>
<dbReference type="InterPro" id="IPR002893">
    <property type="entry name" value="Znf_MYND"/>
</dbReference>
<dbReference type="PANTHER" id="PTHR41878:SF1">
    <property type="entry name" value="TNPR PROTEIN"/>
    <property type="match status" value="1"/>
</dbReference>
<reference evidence="7 8" key="1">
    <citation type="submission" date="2018-05" db="EMBL/GenBank/DDBJ databases">
        <title>Whole genome sequencing for identification of molecular markers to develop diagnostic detection tools for the regulated plant pathogen Lachnellula willkommii.</title>
        <authorList>
            <person name="Giroux E."/>
            <person name="Bilodeau G."/>
        </authorList>
    </citation>
    <scope>NUCLEOTIDE SEQUENCE [LARGE SCALE GENOMIC DNA]</scope>
    <source>
        <strain evidence="7 8">CBS 625.97</strain>
    </source>
</reference>
<dbReference type="PROSITE" id="PS50865">
    <property type="entry name" value="ZF_MYND_2"/>
    <property type="match status" value="1"/>
</dbReference>
<dbReference type="Gene3D" id="6.10.140.2220">
    <property type="match status" value="1"/>
</dbReference>
<dbReference type="SUPFAM" id="SSF159941">
    <property type="entry name" value="MM3350-like"/>
    <property type="match status" value="1"/>
</dbReference>
<keyword evidence="1" id="KW-0479">Metal-binding</keyword>